<keyword evidence="4" id="KW-1185">Reference proteome</keyword>
<dbReference type="PANTHER" id="PTHR45694:SF18">
    <property type="entry name" value="GLUTAREDOXIN-1-RELATED"/>
    <property type="match status" value="1"/>
</dbReference>
<dbReference type="Pfam" id="PF00462">
    <property type="entry name" value="Glutaredoxin"/>
    <property type="match status" value="1"/>
</dbReference>
<dbReference type="PROSITE" id="PS51354">
    <property type="entry name" value="GLUTAREDOXIN_2"/>
    <property type="match status" value="1"/>
</dbReference>
<dbReference type="AlphaFoldDB" id="W4K587"/>
<dbReference type="KEGG" id="hir:HETIRDRAFT_476736"/>
<dbReference type="InterPro" id="IPR002109">
    <property type="entry name" value="Glutaredoxin"/>
</dbReference>
<reference evidence="3 4" key="1">
    <citation type="journal article" date="2012" name="New Phytol.">
        <title>Insight into trade-off between wood decay and parasitism from the genome of a fungal forest pathogen.</title>
        <authorList>
            <person name="Olson A."/>
            <person name="Aerts A."/>
            <person name="Asiegbu F."/>
            <person name="Belbahri L."/>
            <person name="Bouzid O."/>
            <person name="Broberg A."/>
            <person name="Canback B."/>
            <person name="Coutinho P.M."/>
            <person name="Cullen D."/>
            <person name="Dalman K."/>
            <person name="Deflorio G."/>
            <person name="van Diepen L.T."/>
            <person name="Dunand C."/>
            <person name="Duplessis S."/>
            <person name="Durling M."/>
            <person name="Gonthier P."/>
            <person name="Grimwood J."/>
            <person name="Fossdal C.G."/>
            <person name="Hansson D."/>
            <person name="Henrissat B."/>
            <person name="Hietala A."/>
            <person name="Himmelstrand K."/>
            <person name="Hoffmeister D."/>
            <person name="Hogberg N."/>
            <person name="James T.Y."/>
            <person name="Karlsson M."/>
            <person name="Kohler A."/>
            <person name="Kues U."/>
            <person name="Lee Y.H."/>
            <person name="Lin Y.C."/>
            <person name="Lind M."/>
            <person name="Lindquist E."/>
            <person name="Lombard V."/>
            <person name="Lucas S."/>
            <person name="Lunden K."/>
            <person name="Morin E."/>
            <person name="Murat C."/>
            <person name="Park J."/>
            <person name="Raffaello T."/>
            <person name="Rouze P."/>
            <person name="Salamov A."/>
            <person name="Schmutz J."/>
            <person name="Solheim H."/>
            <person name="Stahlberg J."/>
            <person name="Velez H."/>
            <person name="de Vries R.P."/>
            <person name="Wiebenga A."/>
            <person name="Woodward S."/>
            <person name="Yakovlev I."/>
            <person name="Garbelotto M."/>
            <person name="Martin F."/>
            <person name="Grigoriev I.V."/>
            <person name="Stenlid J."/>
        </authorList>
    </citation>
    <scope>NUCLEOTIDE SEQUENCE [LARGE SCALE GENOMIC DNA]</scope>
    <source>
        <strain evidence="3 4">TC 32-1</strain>
    </source>
</reference>
<dbReference type="FunCoup" id="W4K587">
    <property type="interactions" value="5"/>
</dbReference>
<dbReference type="eggNOG" id="KOG1752">
    <property type="taxonomic scope" value="Eukaryota"/>
</dbReference>
<protein>
    <submittedName>
        <fullName evidence="3">Glutaredoxin</fullName>
    </submittedName>
</protein>
<dbReference type="Proteomes" id="UP000030671">
    <property type="component" value="Unassembled WGS sequence"/>
</dbReference>
<keyword evidence="1" id="KW-0472">Membrane</keyword>
<dbReference type="InParanoid" id="W4K587"/>
<dbReference type="Gene3D" id="3.40.30.10">
    <property type="entry name" value="Glutaredoxin"/>
    <property type="match status" value="1"/>
</dbReference>
<gene>
    <name evidence="3" type="ORF">HETIRDRAFT_476736</name>
</gene>
<dbReference type="OrthoDB" id="423313at2759"/>
<proteinExistence type="predicted"/>
<dbReference type="RefSeq" id="XP_009547658.1">
    <property type="nucleotide sequence ID" value="XM_009549363.1"/>
</dbReference>
<dbReference type="HOGENOM" id="CLU_026126_0_3_1"/>
<dbReference type="EMBL" id="KI925459">
    <property type="protein sequence ID" value="ETW80972.1"/>
    <property type="molecule type" value="Genomic_DNA"/>
</dbReference>
<dbReference type="STRING" id="747525.W4K587"/>
<feature type="transmembrane region" description="Helical" evidence="1">
    <location>
        <begin position="57"/>
        <end position="75"/>
    </location>
</feature>
<dbReference type="InterPro" id="IPR036249">
    <property type="entry name" value="Thioredoxin-like_sf"/>
</dbReference>
<dbReference type="CDD" id="cd03419">
    <property type="entry name" value="GRX_GRXh_1_2_like"/>
    <property type="match status" value="1"/>
</dbReference>
<dbReference type="PANTHER" id="PTHR45694">
    <property type="entry name" value="GLUTAREDOXIN 2"/>
    <property type="match status" value="1"/>
</dbReference>
<keyword evidence="1" id="KW-0812">Transmembrane</keyword>
<keyword evidence="1" id="KW-1133">Transmembrane helix</keyword>
<sequence>MHRTSPSARSIDKVDISQPAAIRIRVPTTPASVSYTYQKPTVDTMDSNRGFLRRRRVLYPLIALTLFFVFIFSPHDLFSLPSGVKDLSGSLSPASISQLVHNRADEIHGLLYFVVNKPDKMLSLESPELLGLDPAKPIDLKVYESGDLTKPNWAKRVKELDAQTPLVVFSKTYCPYSKRAKELLASYDLFPPPKVIEVDLRDDGDLIKVILTRLTSRSTFPNAILKGNSIGGSDDLQSLHRSGQLRALLEKAGMKVRADIKVEGQS</sequence>
<dbReference type="GO" id="GO:0015038">
    <property type="term" value="F:glutathione disulfide oxidoreductase activity"/>
    <property type="evidence" value="ECO:0007669"/>
    <property type="project" value="TreeGrafter"/>
</dbReference>
<dbReference type="GO" id="GO:0005737">
    <property type="term" value="C:cytoplasm"/>
    <property type="evidence" value="ECO:0007669"/>
    <property type="project" value="TreeGrafter"/>
</dbReference>
<feature type="domain" description="Glutaredoxin" evidence="2">
    <location>
        <begin position="167"/>
        <end position="229"/>
    </location>
</feature>
<evidence type="ECO:0000313" key="4">
    <source>
        <dbReference type="Proteomes" id="UP000030671"/>
    </source>
</evidence>
<accession>W4K587</accession>
<evidence type="ECO:0000313" key="3">
    <source>
        <dbReference type="EMBL" id="ETW80972.1"/>
    </source>
</evidence>
<dbReference type="SUPFAM" id="SSF52833">
    <property type="entry name" value="Thioredoxin-like"/>
    <property type="match status" value="1"/>
</dbReference>
<evidence type="ECO:0000259" key="2">
    <source>
        <dbReference type="Pfam" id="PF00462"/>
    </source>
</evidence>
<evidence type="ECO:0000256" key="1">
    <source>
        <dbReference type="SAM" id="Phobius"/>
    </source>
</evidence>
<dbReference type="GO" id="GO:0034599">
    <property type="term" value="P:cellular response to oxidative stress"/>
    <property type="evidence" value="ECO:0007669"/>
    <property type="project" value="TreeGrafter"/>
</dbReference>
<organism evidence="3 4">
    <name type="scientific">Heterobasidion irregulare (strain TC 32-1)</name>
    <dbReference type="NCBI Taxonomy" id="747525"/>
    <lineage>
        <taxon>Eukaryota</taxon>
        <taxon>Fungi</taxon>
        <taxon>Dikarya</taxon>
        <taxon>Basidiomycota</taxon>
        <taxon>Agaricomycotina</taxon>
        <taxon>Agaricomycetes</taxon>
        <taxon>Russulales</taxon>
        <taxon>Bondarzewiaceae</taxon>
        <taxon>Heterobasidion</taxon>
        <taxon>Heterobasidion annosum species complex</taxon>
    </lineage>
</organism>
<dbReference type="GeneID" id="20677713"/>
<name>W4K587_HETIT</name>
<dbReference type="PRINTS" id="PR00160">
    <property type="entry name" value="GLUTAREDOXIN"/>
</dbReference>
<dbReference type="InterPro" id="IPR014025">
    <property type="entry name" value="Glutaredoxin_subgr"/>
</dbReference>